<keyword evidence="1" id="KW-1133">Transmembrane helix</keyword>
<dbReference type="EMBL" id="BMAU01021393">
    <property type="protein sequence ID" value="GFY30520.1"/>
    <property type="molecule type" value="Genomic_DNA"/>
</dbReference>
<keyword evidence="1" id="KW-0812">Transmembrane</keyword>
<feature type="transmembrane region" description="Helical" evidence="1">
    <location>
        <begin position="153"/>
        <end position="173"/>
    </location>
</feature>
<organism evidence="2 3">
    <name type="scientific">Trichonephila clavipes</name>
    <name type="common">Golden silk orbweaver</name>
    <name type="synonym">Nephila clavipes</name>
    <dbReference type="NCBI Taxonomy" id="2585209"/>
    <lineage>
        <taxon>Eukaryota</taxon>
        <taxon>Metazoa</taxon>
        <taxon>Ecdysozoa</taxon>
        <taxon>Arthropoda</taxon>
        <taxon>Chelicerata</taxon>
        <taxon>Arachnida</taxon>
        <taxon>Araneae</taxon>
        <taxon>Araneomorphae</taxon>
        <taxon>Entelegynae</taxon>
        <taxon>Araneoidea</taxon>
        <taxon>Nephilidae</taxon>
        <taxon>Trichonephila</taxon>
    </lineage>
</organism>
<proteinExistence type="predicted"/>
<comment type="caution">
    <text evidence="2">The sequence shown here is derived from an EMBL/GenBank/DDBJ whole genome shotgun (WGS) entry which is preliminary data.</text>
</comment>
<feature type="transmembrane region" description="Helical" evidence="1">
    <location>
        <begin position="185"/>
        <end position="204"/>
    </location>
</feature>
<keyword evidence="3" id="KW-1185">Reference proteome</keyword>
<evidence type="ECO:0000313" key="3">
    <source>
        <dbReference type="Proteomes" id="UP000887159"/>
    </source>
</evidence>
<dbReference type="PROSITE" id="PS51257">
    <property type="entry name" value="PROKAR_LIPOPROTEIN"/>
    <property type="match status" value="1"/>
</dbReference>
<sequence length="209" mass="22604">MGKEGIQLIFPTHMFAACSVPVIAPPGRAPHFEKHCCRVSAADNGRRIYPLDPHLDAAVLYSGSTPGKHRAWYLPIDRHTASLVELRGGVRCSRFTIAGLTAVKQSIEGIAKRISAEVPGHTGRNSGRSQGNWAFKKPSVPYLMYPSPLRKGIFVVGVFICCLRLSVIFNITGGGGKTGAMGFETLELALLLLLTAWVSEVFSIDGRSN</sequence>
<dbReference type="Proteomes" id="UP000887159">
    <property type="component" value="Unassembled WGS sequence"/>
</dbReference>
<dbReference type="AlphaFoldDB" id="A0A8X6W9C0"/>
<protein>
    <submittedName>
        <fullName evidence="2">Uncharacterized protein</fullName>
    </submittedName>
</protein>
<gene>
    <name evidence="2" type="ORF">TNCV_3522831</name>
</gene>
<evidence type="ECO:0000256" key="1">
    <source>
        <dbReference type="SAM" id="Phobius"/>
    </source>
</evidence>
<accession>A0A8X6W9C0</accession>
<keyword evidence="1" id="KW-0472">Membrane</keyword>
<reference evidence="2" key="1">
    <citation type="submission" date="2020-08" db="EMBL/GenBank/DDBJ databases">
        <title>Multicomponent nature underlies the extraordinary mechanical properties of spider dragline silk.</title>
        <authorList>
            <person name="Kono N."/>
            <person name="Nakamura H."/>
            <person name="Mori M."/>
            <person name="Yoshida Y."/>
            <person name="Ohtoshi R."/>
            <person name="Malay A.D."/>
            <person name="Moran D.A.P."/>
            <person name="Tomita M."/>
            <person name="Numata K."/>
            <person name="Arakawa K."/>
        </authorList>
    </citation>
    <scope>NUCLEOTIDE SEQUENCE</scope>
</reference>
<evidence type="ECO:0000313" key="2">
    <source>
        <dbReference type="EMBL" id="GFY30520.1"/>
    </source>
</evidence>
<name>A0A8X6W9C0_TRICX</name>